<evidence type="ECO:0000313" key="3">
    <source>
        <dbReference type="Proteomes" id="UP001501461"/>
    </source>
</evidence>
<dbReference type="Gene3D" id="3.30.70.120">
    <property type="match status" value="1"/>
</dbReference>
<keyword evidence="3" id="KW-1185">Reference proteome</keyword>
<sequence>MTIQTTTDSCDEAERLASLAVEQQLAACVQVSQVHSFYHWQGETHRDQEYLLTLKTTSATVPGIKHLLAEQHSYDEPEMIVLPIIDGAAGYLDWIRDMTDE</sequence>
<dbReference type="PANTHER" id="PTHR23419:SF8">
    <property type="entry name" value="FI09726P"/>
    <property type="match status" value="1"/>
</dbReference>
<evidence type="ECO:0000256" key="1">
    <source>
        <dbReference type="ARBA" id="ARBA00010169"/>
    </source>
</evidence>
<dbReference type="SUPFAM" id="SSF54913">
    <property type="entry name" value="GlnB-like"/>
    <property type="match status" value="1"/>
</dbReference>
<accession>A0ABN2UFT0</accession>
<dbReference type="InterPro" id="IPR004323">
    <property type="entry name" value="Ion_tolerance_CutA"/>
</dbReference>
<reference evidence="2 3" key="1">
    <citation type="journal article" date="2019" name="Int. J. Syst. Evol. Microbiol.">
        <title>The Global Catalogue of Microorganisms (GCM) 10K type strain sequencing project: providing services to taxonomists for standard genome sequencing and annotation.</title>
        <authorList>
            <consortium name="The Broad Institute Genomics Platform"/>
            <consortium name="The Broad Institute Genome Sequencing Center for Infectious Disease"/>
            <person name="Wu L."/>
            <person name="Ma J."/>
        </authorList>
    </citation>
    <scope>NUCLEOTIDE SEQUENCE [LARGE SCALE GENOMIC DNA]</scope>
    <source>
        <strain evidence="2 3">JCM 13595</strain>
    </source>
</reference>
<dbReference type="Proteomes" id="UP001501461">
    <property type="component" value="Unassembled WGS sequence"/>
</dbReference>
<dbReference type="EMBL" id="BAAAMN010000029">
    <property type="protein sequence ID" value="GAA2036710.1"/>
    <property type="molecule type" value="Genomic_DNA"/>
</dbReference>
<evidence type="ECO:0000313" key="2">
    <source>
        <dbReference type="EMBL" id="GAA2036710.1"/>
    </source>
</evidence>
<protein>
    <submittedName>
        <fullName evidence="2">Divalent-cation tolerance protein CutA</fullName>
    </submittedName>
</protein>
<gene>
    <name evidence="2" type="ORF">GCM10009720_16600</name>
</gene>
<dbReference type="InterPro" id="IPR015867">
    <property type="entry name" value="N-reg_PII/ATP_PRibTrfase_C"/>
</dbReference>
<proteinExistence type="inferred from homology"/>
<organism evidence="2 3">
    <name type="scientific">Yaniella flava</name>
    <dbReference type="NCBI Taxonomy" id="287930"/>
    <lineage>
        <taxon>Bacteria</taxon>
        <taxon>Bacillati</taxon>
        <taxon>Actinomycetota</taxon>
        <taxon>Actinomycetes</taxon>
        <taxon>Micrococcales</taxon>
        <taxon>Micrococcaceae</taxon>
        <taxon>Yaniella</taxon>
    </lineage>
</organism>
<dbReference type="InterPro" id="IPR011322">
    <property type="entry name" value="N-reg_PII-like_a/b"/>
</dbReference>
<dbReference type="PANTHER" id="PTHR23419">
    <property type="entry name" value="DIVALENT CATION TOLERANCE CUTA-RELATED"/>
    <property type="match status" value="1"/>
</dbReference>
<comment type="caution">
    <text evidence="2">The sequence shown here is derived from an EMBL/GenBank/DDBJ whole genome shotgun (WGS) entry which is preliminary data.</text>
</comment>
<dbReference type="Pfam" id="PF03091">
    <property type="entry name" value="CutA1"/>
    <property type="match status" value="1"/>
</dbReference>
<comment type="similarity">
    <text evidence="1">Belongs to the CutA family.</text>
</comment>
<name>A0ABN2UFT0_9MICC</name>